<evidence type="ECO:0000313" key="1">
    <source>
        <dbReference type="EMBL" id="KAL3110910.1"/>
    </source>
</evidence>
<reference evidence="1 2" key="1">
    <citation type="submission" date="2024-10" db="EMBL/GenBank/DDBJ databases">
        <authorList>
            <person name="Kim D."/>
        </authorList>
    </citation>
    <scope>NUCLEOTIDE SEQUENCE [LARGE SCALE GENOMIC DNA]</scope>
    <source>
        <strain evidence="1">BH-2024</strain>
    </source>
</reference>
<keyword evidence="2" id="KW-1185">Reference proteome</keyword>
<name>A0ABD2L6N9_9BILA</name>
<dbReference type="AlphaFoldDB" id="A0ABD2L6N9"/>
<comment type="caution">
    <text evidence="1">The sequence shown here is derived from an EMBL/GenBank/DDBJ whole genome shotgun (WGS) entry which is preliminary data.</text>
</comment>
<dbReference type="Proteomes" id="UP001620626">
    <property type="component" value="Unassembled WGS sequence"/>
</dbReference>
<proteinExistence type="predicted"/>
<accession>A0ABD2L6N9</accession>
<organism evidence="1 2">
    <name type="scientific">Heterodera trifolii</name>
    <dbReference type="NCBI Taxonomy" id="157864"/>
    <lineage>
        <taxon>Eukaryota</taxon>
        <taxon>Metazoa</taxon>
        <taxon>Ecdysozoa</taxon>
        <taxon>Nematoda</taxon>
        <taxon>Chromadorea</taxon>
        <taxon>Rhabditida</taxon>
        <taxon>Tylenchina</taxon>
        <taxon>Tylenchomorpha</taxon>
        <taxon>Tylenchoidea</taxon>
        <taxon>Heteroderidae</taxon>
        <taxon>Heteroderinae</taxon>
        <taxon>Heterodera</taxon>
    </lineage>
</organism>
<protein>
    <submittedName>
        <fullName evidence="1">Uncharacterized protein</fullName>
    </submittedName>
</protein>
<dbReference type="EMBL" id="JBICBT010000528">
    <property type="protein sequence ID" value="KAL3110910.1"/>
    <property type="molecule type" value="Genomic_DNA"/>
</dbReference>
<sequence>MPTNSPERHINVQQWLNWVTMYAESWLTTLITVAIQIGTLDVNDGANFNENFLAKRIFDRFEAVEDEYFDEIYTPEKGQILLEQKRKKEIDNFSTKNVQEQQKIVEKIVDKSLAICHILLKLAKEASQENKSRESRKAEENGGVIEMIEFDDVLKNMGNNDDDITQTDTVDFTGNWV</sequence>
<gene>
    <name evidence="1" type="ORF">niasHT_014847</name>
</gene>
<evidence type="ECO:0000313" key="2">
    <source>
        <dbReference type="Proteomes" id="UP001620626"/>
    </source>
</evidence>